<proteinExistence type="predicted"/>
<evidence type="ECO:0000313" key="4">
    <source>
        <dbReference type="Proteomes" id="UP000184292"/>
    </source>
</evidence>
<keyword evidence="4" id="KW-1185">Reference proteome</keyword>
<dbReference type="EMBL" id="FQYO01000003">
    <property type="protein sequence ID" value="SHI88347.1"/>
    <property type="molecule type" value="Genomic_DNA"/>
</dbReference>
<dbReference type="STRING" id="1447782.SAMN05444417_2148"/>
<accession>A0A1M6ES94</accession>
<dbReference type="PROSITE" id="PS51257">
    <property type="entry name" value="PROKAR_LIPOPROTEIN"/>
    <property type="match status" value="1"/>
</dbReference>
<dbReference type="InterPro" id="IPR036365">
    <property type="entry name" value="PGBD-like_sf"/>
</dbReference>
<gene>
    <name evidence="3" type="ORF">SAMN05444417_2148</name>
</gene>
<evidence type="ECO:0000313" key="3">
    <source>
        <dbReference type="EMBL" id="SHI88347.1"/>
    </source>
</evidence>
<keyword evidence="1" id="KW-0732">Signal</keyword>
<feature type="chain" id="PRO_5012319312" evidence="1">
    <location>
        <begin position="27"/>
        <end position="182"/>
    </location>
</feature>
<dbReference type="RefSeq" id="WP_073329739.1">
    <property type="nucleotide sequence ID" value="NZ_FQYO01000003.1"/>
</dbReference>
<dbReference type="Proteomes" id="UP000184292">
    <property type="component" value="Unassembled WGS sequence"/>
</dbReference>
<organism evidence="3 4">
    <name type="scientific">Wenxinia saemankumensis</name>
    <dbReference type="NCBI Taxonomy" id="1447782"/>
    <lineage>
        <taxon>Bacteria</taxon>
        <taxon>Pseudomonadati</taxon>
        <taxon>Pseudomonadota</taxon>
        <taxon>Alphaproteobacteria</taxon>
        <taxon>Rhodobacterales</taxon>
        <taxon>Roseobacteraceae</taxon>
        <taxon>Wenxinia</taxon>
    </lineage>
</organism>
<evidence type="ECO:0000259" key="2">
    <source>
        <dbReference type="Pfam" id="PF01471"/>
    </source>
</evidence>
<sequence length="182" mass="19242">MTPALPRPARPLALVLALAACGPVPDAETPGTDAPTLADGIEIGPDGACYGRDTAPAVVETVTAQEQVTAPVLGPDGRIARPATYRTVTRQQILRDREEVVFETLCPPAYTAPFVESLQRALAARGYFRGAVTGHWDAATGRAVQDFQRQDGPDSPLLSLGAARRLGLVALSQDQLDRLSES</sequence>
<dbReference type="OrthoDB" id="7861420at2"/>
<dbReference type="InterPro" id="IPR002477">
    <property type="entry name" value="Peptidoglycan-bd-like"/>
</dbReference>
<dbReference type="Gene3D" id="1.10.101.10">
    <property type="entry name" value="PGBD-like superfamily/PGBD"/>
    <property type="match status" value="1"/>
</dbReference>
<name>A0A1M6ES94_9RHOB</name>
<reference evidence="3 4" key="1">
    <citation type="submission" date="2016-11" db="EMBL/GenBank/DDBJ databases">
        <authorList>
            <person name="Jaros S."/>
            <person name="Januszkiewicz K."/>
            <person name="Wedrychowicz H."/>
        </authorList>
    </citation>
    <scope>NUCLEOTIDE SEQUENCE [LARGE SCALE GENOMIC DNA]</scope>
    <source>
        <strain evidence="3 4">DSM 100565</strain>
    </source>
</reference>
<feature type="domain" description="Peptidoglycan binding-like" evidence="2">
    <location>
        <begin position="113"/>
        <end position="152"/>
    </location>
</feature>
<protein>
    <submittedName>
        <fullName evidence="3">Putative peptidoglycan binding domain-containing protein</fullName>
    </submittedName>
</protein>
<dbReference type="AlphaFoldDB" id="A0A1M6ES94"/>
<feature type="signal peptide" evidence="1">
    <location>
        <begin position="1"/>
        <end position="26"/>
    </location>
</feature>
<dbReference type="InterPro" id="IPR036366">
    <property type="entry name" value="PGBDSf"/>
</dbReference>
<evidence type="ECO:0000256" key="1">
    <source>
        <dbReference type="SAM" id="SignalP"/>
    </source>
</evidence>
<dbReference type="SUPFAM" id="SSF47090">
    <property type="entry name" value="PGBD-like"/>
    <property type="match status" value="1"/>
</dbReference>
<dbReference type="Pfam" id="PF01471">
    <property type="entry name" value="PG_binding_1"/>
    <property type="match status" value="1"/>
</dbReference>